<feature type="non-terminal residue" evidence="1">
    <location>
        <position position="1"/>
    </location>
</feature>
<reference evidence="2" key="2">
    <citation type="submission" date="2015-01" db="EMBL/GenBank/DDBJ databases">
        <title>Evolutionary Origins and Diversification of the Mycorrhizal Mutualists.</title>
        <authorList>
            <consortium name="DOE Joint Genome Institute"/>
            <consortium name="Mycorrhizal Genomics Consortium"/>
            <person name="Kohler A."/>
            <person name="Kuo A."/>
            <person name="Nagy L.G."/>
            <person name="Floudas D."/>
            <person name="Copeland A."/>
            <person name="Barry K.W."/>
            <person name="Cichocki N."/>
            <person name="Veneault-Fourrey C."/>
            <person name="LaButti K."/>
            <person name="Lindquist E.A."/>
            <person name="Lipzen A."/>
            <person name="Lundell T."/>
            <person name="Morin E."/>
            <person name="Murat C."/>
            <person name="Riley R."/>
            <person name="Ohm R."/>
            <person name="Sun H."/>
            <person name="Tunlid A."/>
            <person name="Henrissat B."/>
            <person name="Grigoriev I.V."/>
            <person name="Hibbett D.S."/>
            <person name="Martin F."/>
        </authorList>
    </citation>
    <scope>NUCLEOTIDE SEQUENCE [LARGE SCALE GENOMIC DNA]</scope>
    <source>
        <strain evidence="2">Ve08.2h10</strain>
    </source>
</reference>
<reference evidence="1 2" key="1">
    <citation type="submission" date="2014-04" db="EMBL/GenBank/DDBJ databases">
        <authorList>
            <consortium name="DOE Joint Genome Institute"/>
            <person name="Kuo A."/>
            <person name="Kohler A."/>
            <person name="Jargeat P."/>
            <person name="Nagy L.G."/>
            <person name="Floudas D."/>
            <person name="Copeland A."/>
            <person name="Barry K.W."/>
            <person name="Cichocki N."/>
            <person name="Veneault-Fourrey C."/>
            <person name="LaButti K."/>
            <person name="Lindquist E.A."/>
            <person name="Lipzen A."/>
            <person name="Lundell T."/>
            <person name="Morin E."/>
            <person name="Murat C."/>
            <person name="Sun H."/>
            <person name="Tunlid A."/>
            <person name="Henrissat B."/>
            <person name="Grigoriev I.V."/>
            <person name="Hibbett D.S."/>
            <person name="Martin F."/>
            <person name="Nordberg H.P."/>
            <person name="Cantor M.N."/>
            <person name="Hua S.X."/>
        </authorList>
    </citation>
    <scope>NUCLEOTIDE SEQUENCE [LARGE SCALE GENOMIC DNA]</scope>
    <source>
        <strain evidence="1 2">Ve08.2h10</strain>
    </source>
</reference>
<accession>A0A0D0D8U6</accession>
<sequence>KNDVYEEFLAAAHAIMCCIDMCCKVDNVVNIVLPLKQEEAARSRDLMEDKHVMAA</sequence>
<evidence type="ECO:0000313" key="1">
    <source>
        <dbReference type="EMBL" id="KIK93387.1"/>
    </source>
</evidence>
<organism evidence="1 2">
    <name type="scientific">Paxillus rubicundulus Ve08.2h10</name>
    <dbReference type="NCBI Taxonomy" id="930991"/>
    <lineage>
        <taxon>Eukaryota</taxon>
        <taxon>Fungi</taxon>
        <taxon>Dikarya</taxon>
        <taxon>Basidiomycota</taxon>
        <taxon>Agaricomycotina</taxon>
        <taxon>Agaricomycetes</taxon>
        <taxon>Agaricomycetidae</taxon>
        <taxon>Boletales</taxon>
        <taxon>Paxilineae</taxon>
        <taxon>Paxillaceae</taxon>
        <taxon>Paxillus</taxon>
    </lineage>
</organism>
<protein>
    <submittedName>
        <fullName evidence="1">Uncharacterized protein</fullName>
    </submittedName>
</protein>
<dbReference type="HOGENOM" id="CLU_3038018_0_0_1"/>
<proteinExistence type="predicted"/>
<gene>
    <name evidence="1" type="ORF">PAXRUDRAFT_145190</name>
</gene>
<name>A0A0D0D8U6_9AGAM</name>
<keyword evidence="2" id="KW-1185">Reference proteome</keyword>
<evidence type="ECO:0000313" key="2">
    <source>
        <dbReference type="Proteomes" id="UP000054538"/>
    </source>
</evidence>
<dbReference type="InParanoid" id="A0A0D0D8U6"/>
<dbReference type="EMBL" id="KN825189">
    <property type="protein sequence ID" value="KIK93387.1"/>
    <property type="molecule type" value="Genomic_DNA"/>
</dbReference>
<dbReference type="AlphaFoldDB" id="A0A0D0D8U6"/>
<dbReference type="Proteomes" id="UP000054538">
    <property type="component" value="Unassembled WGS sequence"/>
</dbReference>